<dbReference type="InterPro" id="IPR007627">
    <property type="entry name" value="RNA_pol_sigma70_r2"/>
</dbReference>
<keyword evidence="10" id="KW-1185">Reference proteome</keyword>
<evidence type="ECO:0000256" key="3">
    <source>
        <dbReference type="ARBA" id="ARBA00023082"/>
    </source>
</evidence>
<proteinExistence type="inferred from homology"/>
<dbReference type="GO" id="GO:0016987">
    <property type="term" value="F:sigma factor activity"/>
    <property type="evidence" value="ECO:0007669"/>
    <property type="project" value="UniProtKB-KW"/>
</dbReference>
<reference evidence="9" key="1">
    <citation type="submission" date="2021-06" db="EMBL/GenBank/DDBJ databases">
        <title>Novel species in genus Arthrobacter.</title>
        <authorList>
            <person name="Zhang G."/>
        </authorList>
    </citation>
    <scope>NUCLEOTIDE SEQUENCE</scope>
    <source>
        <strain evidence="9">Zg-ZUI122</strain>
    </source>
</reference>
<dbReference type="SUPFAM" id="SSF88946">
    <property type="entry name" value="Sigma2 domain of RNA polymerase sigma factors"/>
    <property type="match status" value="1"/>
</dbReference>
<dbReference type="InterPro" id="IPR007630">
    <property type="entry name" value="RNA_pol_sigma70_r4"/>
</dbReference>
<gene>
    <name evidence="9" type="ORF">KG104_11680</name>
</gene>
<evidence type="ECO:0000313" key="10">
    <source>
        <dbReference type="Proteomes" id="UP000680588"/>
    </source>
</evidence>
<dbReference type="InterPro" id="IPR000838">
    <property type="entry name" value="RNA_pol_sigma70_ECF_CS"/>
</dbReference>
<dbReference type="InterPro" id="IPR036388">
    <property type="entry name" value="WH-like_DNA-bd_sf"/>
</dbReference>
<organism evidence="9 10">
    <name type="scientific">Arthrobacter sunyaminii</name>
    <dbReference type="NCBI Taxonomy" id="2816859"/>
    <lineage>
        <taxon>Bacteria</taxon>
        <taxon>Bacillati</taxon>
        <taxon>Actinomycetota</taxon>
        <taxon>Actinomycetes</taxon>
        <taxon>Micrococcales</taxon>
        <taxon>Micrococcaceae</taxon>
        <taxon>Arthrobacter</taxon>
    </lineage>
</organism>
<dbReference type="InterPro" id="IPR013325">
    <property type="entry name" value="RNA_pol_sigma_r2"/>
</dbReference>
<dbReference type="Pfam" id="PF04545">
    <property type="entry name" value="Sigma70_r4"/>
    <property type="match status" value="1"/>
</dbReference>
<feature type="domain" description="RNA polymerase sigma-70 region 2" evidence="7">
    <location>
        <begin position="28"/>
        <end position="86"/>
    </location>
</feature>
<keyword evidence="3 6" id="KW-0731">Sigma factor</keyword>
<evidence type="ECO:0000256" key="2">
    <source>
        <dbReference type="ARBA" id="ARBA00023015"/>
    </source>
</evidence>
<dbReference type="AlphaFoldDB" id="A0A975PDT7"/>
<dbReference type="KEGG" id="asun:KG104_11680"/>
<dbReference type="RefSeq" id="WP_104103915.1">
    <property type="nucleotide sequence ID" value="NZ_CP076456.1"/>
</dbReference>
<dbReference type="Proteomes" id="UP000680588">
    <property type="component" value="Chromosome"/>
</dbReference>
<keyword evidence="5 6" id="KW-0804">Transcription</keyword>
<dbReference type="PANTHER" id="PTHR43133:SF62">
    <property type="entry name" value="RNA POLYMERASE SIGMA FACTOR SIGZ"/>
    <property type="match status" value="1"/>
</dbReference>
<accession>A0A975PDT7</accession>
<dbReference type="Gene3D" id="1.10.1740.10">
    <property type="match status" value="1"/>
</dbReference>
<dbReference type="GO" id="GO:0003677">
    <property type="term" value="F:DNA binding"/>
    <property type="evidence" value="ECO:0007669"/>
    <property type="project" value="UniProtKB-KW"/>
</dbReference>
<sequence length="190" mass="20997">MPLGSPEEDAGLDQAFASGNQSALAEAYRRFAPLIRSLALRRLSDSAAADDVVQEVFIRAWKYRDSYSPQRSSLVAWLVGITRNVAAGMGTSRAREENLRELAAAQHREEDDDGTGNPDRVADKVVIEAELDRLGEPQGSILRLAFHADLTHQQIADRLEMPLGTVKSHIRRSLVQLRQRLEVSDAAPAR</sequence>
<feature type="domain" description="RNA polymerase sigma-70 region 4" evidence="8">
    <location>
        <begin position="131"/>
        <end position="179"/>
    </location>
</feature>
<comment type="similarity">
    <text evidence="1 6">Belongs to the sigma-70 factor family. ECF subfamily.</text>
</comment>
<evidence type="ECO:0000259" key="8">
    <source>
        <dbReference type="Pfam" id="PF04545"/>
    </source>
</evidence>
<dbReference type="InterPro" id="IPR013324">
    <property type="entry name" value="RNA_pol_sigma_r3/r4-like"/>
</dbReference>
<evidence type="ECO:0000259" key="7">
    <source>
        <dbReference type="Pfam" id="PF04542"/>
    </source>
</evidence>
<dbReference type="NCBIfam" id="TIGR02937">
    <property type="entry name" value="sigma70-ECF"/>
    <property type="match status" value="1"/>
</dbReference>
<evidence type="ECO:0000256" key="4">
    <source>
        <dbReference type="ARBA" id="ARBA00023125"/>
    </source>
</evidence>
<keyword evidence="2 6" id="KW-0805">Transcription regulation</keyword>
<keyword evidence="4 6" id="KW-0238">DNA-binding</keyword>
<name>A0A975PDT7_9MICC</name>
<dbReference type="Gene3D" id="1.10.10.10">
    <property type="entry name" value="Winged helix-like DNA-binding domain superfamily/Winged helix DNA-binding domain"/>
    <property type="match status" value="1"/>
</dbReference>
<dbReference type="GO" id="GO:0006352">
    <property type="term" value="P:DNA-templated transcription initiation"/>
    <property type="evidence" value="ECO:0007669"/>
    <property type="project" value="InterPro"/>
</dbReference>
<evidence type="ECO:0000256" key="1">
    <source>
        <dbReference type="ARBA" id="ARBA00010641"/>
    </source>
</evidence>
<dbReference type="Pfam" id="PF04542">
    <property type="entry name" value="Sigma70_r2"/>
    <property type="match status" value="1"/>
</dbReference>
<evidence type="ECO:0000313" key="9">
    <source>
        <dbReference type="EMBL" id="QWQ35164.1"/>
    </source>
</evidence>
<evidence type="ECO:0000256" key="5">
    <source>
        <dbReference type="ARBA" id="ARBA00023163"/>
    </source>
</evidence>
<dbReference type="PROSITE" id="PS01063">
    <property type="entry name" value="SIGMA70_ECF"/>
    <property type="match status" value="1"/>
</dbReference>
<dbReference type="PANTHER" id="PTHR43133">
    <property type="entry name" value="RNA POLYMERASE ECF-TYPE SIGMA FACTO"/>
    <property type="match status" value="1"/>
</dbReference>
<dbReference type="EMBL" id="CP076456">
    <property type="protein sequence ID" value="QWQ35164.1"/>
    <property type="molecule type" value="Genomic_DNA"/>
</dbReference>
<dbReference type="SUPFAM" id="SSF88659">
    <property type="entry name" value="Sigma3 and sigma4 domains of RNA polymerase sigma factors"/>
    <property type="match status" value="1"/>
</dbReference>
<protein>
    <recommendedName>
        <fullName evidence="6">RNA polymerase sigma factor</fullName>
    </recommendedName>
</protein>
<dbReference type="InterPro" id="IPR014284">
    <property type="entry name" value="RNA_pol_sigma-70_dom"/>
</dbReference>
<evidence type="ECO:0000256" key="6">
    <source>
        <dbReference type="RuleBase" id="RU000716"/>
    </source>
</evidence>
<dbReference type="InterPro" id="IPR039425">
    <property type="entry name" value="RNA_pol_sigma-70-like"/>
</dbReference>